<dbReference type="InterPro" id="IPR036640">
    <property type="entry name" value="ABC1_TM_sf"/>
</dbReference>
<comment type="subcellular location">
    <subcellularLocation>
        <location evidence="1">Membrane</location>
        <topology evidence="1">Multi-pass membrane protein</topology>
    </subcellularLocation>
</comment>
<feature type="transmembrane region" description="Helical" evidence="7">
    <location>
        <begin position="792"/>
        <end position="813"/>
    </location>
</feature>
<dbReference type="PROSITE" id="PS50893">
    <property type="entry name" value="ABC_TRANSPORTER_2"/>
    <property type="match status" value="2"/>
</dbReference>
<dbReference type="InterPro" id="IPR027417">
    <property type="entry name" value="P-loop_NTPase"/>
</dbReference>
<dbReference type="InterPro" id="IPR039421">
    <property type="entry name" value="Type_1_exporter"/>
</dbReference>
<feature type="transmembrane region" description="Helical" evidence="7">
    <location>
        <begin position="75"/>
        <end position="105"/>
    </location>
</feature>
<accession>A0A8H7ZCK5</accession>
<evidence type="ECO:0000256" key="4">
    <source>
        <dbReference type="ARBA" id="ARBA00022840"/>
    </source>
</evidence>
<evidence type="ECO:0000256" key="7">
    <source>
        <dbReference type="SAM" id="Phobius"/>
    </source>
</evidence>
<organism evidence="10 11">
    <name type="scientific">Candida metapsilosis</name>
    <dbReference type="NCBI Taxonomy" id="273372"/>
    <lineage>
        <taxon>Eukaryota</taxon>
        <taxon>Fungi</taxon>
        <taxon>Dikarya</taxon>
        <taxon>Ascomycota</taxon>
        <taxon>Saccharomycotina</taxon>
        <taxon>Pichiomycetes</taxon>
        <taxon>Debaryomycetaceae</taxon>
        <taxon>Candida/Lodderomyces clade</taxon>
        <taxon>Candida</taxon>
    </lineage>
</organism>
<dbReference type="GO" id="GO:0005524">
    <property type="term" value="F:ATP binding"/>
    <property type="evidence" value="ECO:0007669"/>
    <property type="project" value="UniProtKB-KW"/>
</dbReference>
<feature type="transmembrane region" description="Helical" evidence="7">
    <location>
        <begin position="181"/>
        <end position="201"/>
    </location>
</feature>
<sequence length="1185" mass="131946">MDEKSEVTEVEVPTTTKGNVFMFLKLKQDWLLLIWATTFMAISAASTPISTLIYGDIIGALSKYYLGEYTSYDSFIHHCLKLCGILMAVGLGKMISVWFGMSLWLKFGEVQQSRARLATFENLLKQDAQWYDQNLNIMGELTQVNRCIEELRSGNAEIMAETVQTVALILGLIVMSFYQSWAITLIIMASAPVMAICAWYFGSMTYRAQEQENTHSSNASKILDWCLTSPLTVRVFNGKYVEMVKFNGFTNASAKAYYKVANAIAANSATLKFLTLMMFVQGFWFGNFLLMKGNITVSQLFTCFSSCLMLGQSISKISQLMAIINTAHAAASRIASYLSTLSEEEGDEKTGYKAKPIRFPLMCRGDISFKDVCFNYPAREELVLKGASFTIEAGKMNFFIGQSGAGKSTIPLLIMKLYDRNSGTITIDGIGIDLLDSCWISQNLVLLQQTPVIFNGTIRDNIALSVIDDYDSIENVPNHLIYEAARFALLDLDLDTKVTPLSLSGGQQQRLAIARARLKNPPVLILDEAFSALDYQTKEVLLARVRSWRRGRTTISITHEYTHIEAEDKVIMMEHGVVVKQAEFKDFDELQNDSQLTLTEKHHDNIAEKTSTVESEPVDASIHKESLMGTFAILKYCSHTIDAKLIIIIGVIISVLEGGASPVFSYCFAKLLSTTVEASIGGNVTKQVILWSVVSIGVASFIGIAAYGAKFLLAYASERWIVMLRKLAFEKLNGQDMSFFKEMKTAEVTTLLMNDTRDLRNLVSTFLSVIVNLVAMVLVGIIWSIIAGWKLALVGLSFVPLILLITAAYGFILQSAENRYKSSVVILETHVHQTVSSIKTIKLFAMNRYFVDKFNQSLNKVNKDGNFRAIQTGIGYALNDLISAVATGVILYYGMELTGKFEYTHGQLLQVVTLLTFTLANAASLIHSLPEVTRGQRAGTYIVKLLESTPLSKIENDGYEIPKANNEVISFDKTSFKYNDTHVLRNVSFKVLKNQLVGLVGKSGSGKSTMSSLILRLVESESGSISIYKHDISSVNIDWLRETIGLVPQLPKFFEGSILENLVYGISPTRQINSNELNHYLKLCGMYDFVMSLPEGLHTRVGEGNNTLLSGGQLQRLSIVRALIRRPKFLIFDECTSNLDPANAKLIMDLITSLKHKYTILCITHDREMMSMVDKLYTLENGIIV</sequence>
<dbReference type="GeneID" id="93651793"/>
<feature type="domain" description="ABC transporter" evidence="8">
    <location>
        <begin position="367"/>
        <end position="600"/>
    </location>
</feature>
<feature type="transmembrane region" description="Helical" evidence="7">
    <location>
        <begin position="689"/>
        <end position="716"/>
    </location>
</feature>
<keyword evidence="5 7" id="KW-1133">Transmembrane helix</keyword>
<dbReference type="InterPro" id="IPR011527">
    <property type="entry name" value="ABC1_TM_dom"/>
</dbReference>
<feature type="transmembrane region" description="Helical" evidence="7">
    <location>
        <begin position="645"/>
        <end position="669"/>
    </location>
</feature>
<dbReference type="CDD" id="cd18578">
    <property type="entry name" value="ABC_6TM_Pgp_ABCB1_D2_like"/>
    <property type="match status" value="1"/>
</dbReference>
<keyword evidence="2 7" id="KW-0812">Transmembrane</keyword>
<dbReference type="Pfam" id="PF00664">
    <property type="entry name" value="ABC_membrane"/>
    <property type="match status" value="2"/>
</dbReference>
<dbReference type="Gene3D" id="3.40.50.300">
    <property type="entry name" value="P-loop containing nucleotide triphosphate hydrolases"/>
    <property type="match status" value="2"/>
</dbReference>
<feature type="domain" description="ABC transmembrane type-1" evidence="9">
    <location>
        <begin position="648"/>
        <end position="934"/>
    </location>
</feature>
<dbReference type="RefSeq" id="XP_067548513.1">
    <property type="nucleotide sequence ID" value="XM_067692100.1"/>
</dbReference>
<keyword evidence="4" id="KW-0067">ATP-binding</keyword>
<comment type="caution">
    <text evidence="10">The sequence shown here is derived from an EMBL/GenBank/DDBJ whole genome shotgun (WGS) entry which is preliminary data.</text>
</comment>
<evidence type="ECO:0000259" key="9">
    <source>
        <dbReference type="PROSITE" id="PS50929"/>
    </source>
</evidence>
<keyword evidence="6 7" id="KW-0472">Membrane</keyword>
<dbReference type="Gene3D" id="1.20.1560.10">
    <property type="entry name" value="ABC transporter type 1, transmembrane domain"/>
    <property type="match status" value="1"/>
</dbReference>
<dbReference type="CDD" id="cd18577">
    <property type="entry name" value="ABC_6TM_Pgp_ABCB1_D1_like"/>
    <property type="match status" value="1"/>
</dbReference>
<feature type="domain" description="ABC transporter" evidence="8">
    <location>
        <begin position="969"/>
        <end position="1185"/>
    </location>
</feature>
<dbReference type="InterPro" id="IPR003593">
    <property type="entry name" value="AAA+_ATPase"/>
</dbReference>
<dbReference type="GO" id="GO:0015421">
    <property type="term" value="F:ABC-type oligopeptide transporter activity"/>
    <property type="evidence" value="ECO:0007669"/>
    <property type="project" value="TreeGrafter"/>
</dbReference>
<dbReference type="OrthoDB" id="6500128at2759"/>
<protein>
    <submittedName>
        <fullName evidence="10">HST6</fullName>
    </submittedName>
</protein>
<feature type="transmembrane region" description="Helical" evidence="7">
    <location>
        <begin position="876"/>
        <end position="895"/>
    </location>
</feature>
<evidence type="ECO:0000256" key="1">
    <source>
        <dbReference type="ARBA" id="ARBA00004141"/>
    </source>
</evidence>
<proteinExistence type="predicted"/>
<dbReference type="PANTHER" id="PTHR43394:SF15">
    <property type="entry name" value="ALPHA-FACTOR-TRANSPORTING ATPASE"/>
    <property type="match status" value="1"/>
</dbReference>
<evidence type="ECO:0000256" key="5">
    <source>
        <dbReference type="ARBA" id="ARBA00022989"/>
    </source>
</evidence>
<feature type="transmembrane region" description="Helical" evidence="7">
    <location>
        <begin position="291"/>
        <end position="311"/>
    </location>
</feature>
<dbReference type="CDD" id="cd03228">
    <property type="entry name" value="ABCC_MRP_Like"/>
    <property type="match status" value="2"/>
</dbReference>
<dbReference type="GO" id="GO:0005743">
    <property type="term" value="C:mitochondrial inner membrane"/>
    <property type="evidence" value="ECO:0007669"/>
    <property type="project" value="TreeGrafter"/>
</dbReference>
<name>A0A8H7ZCK5_9ASCO</name>
<dbReference type="EMBL" id="JAEOAQ010000003">
    <property type="protein sequence ID" value="KAG5419397.1"/>
    <property type="molecule type" value="Genomic_DNA"/>
</dbReference>
<evidence type="ECO:0000259" key="8">
    <source>
        <dbReference type="PROSITE" id="PS50893"/>
    </source>
</evidence>
<dbReference type="PROSITE" id="PS50929">
    <property type="entry name" value="ABC_TM1F"/>
    <property type="match status" value="2"/>
</dbReference>
<feature type="transmembrane region" description="Helical" evidence="7">
    <location>
        <begin position="264"/>
        <end position="285"/>
    </location>
</feature>
<reference evidence="10 11" key="1">
    <citation type="submission" date="2020-12" db="EMBL/GenBank/DDBJ databases">
        <title>Effect of drift, selection, and recombination on the evolution of hybrid genomes in Candida yeast pathogens.</title>
        <authorList>
            <person name="Mixao V."/>
            <person name="Ksiezopolska E."/>
            <person name="Saus E."/>
            <person name="Boekhout T."/>
            <person name="Gacser A."/>
            <person name="Gabaldon T."/>
        </authorList>
    </citation>
    <scope>NUCLEOTIDE SEQUENCE [LARGE SCALE GENOMIC DNA]</scope>
    <source>
        <strain evidence="10 11">BP57</strain>
    </source>
</reference>
<dbReference type="GO" id="GO:0016887">
    <property type="term" value="F:ATP hydrolysis activity"/>
    <property type="evidence" value="ECO:0007669"/>
    <property type="project" value="InterPro"/>
</dbReference>
<evidence type="ECO:0000256" key="6">
    <source>
        <dbReference type="ARBA" id="ARBA00023136"/>
    </source>
</evidence>
<dbReference type="PROSITE" id="PS00211">
    <property type="entry name" value="ABC_TRANSPORTER_1"/>
    <property type="match status" value="1"/>
</dbReference>
<dbReference type="SMART" id="SM00382">
    <property type="entry name" value="AAA"/>
    <property type="match status" value="2"/>
</dbReference>
<dbReference type="SUPFAM" id="SSF90123">
    <property type="entry name" value="ABC transporter transmembrane region"/>
    <property type="match status" value="2"/>
</dbReference>
<feature type="transmembrane region" description="Helical" evidence="7">
    <location>
        <begin position="762"/>
        <end position="786"/>
    </location>
</feature>
<feature type="domain" description="ABC transmembrane type-1" evidence="9">
    <location>
        <begin position="34"/>
        <end position="326"/>
    </location>
</feature>
<evidence type="ECO:0000313" key="11">
    <source>
        <dbReference type="Proteomes" id="UP000669133"/>
    </source>
</evidence>
<keyword evidence="3" id="KW-0547">Nucleotide-binding</keyword>
<dbReference type="PANTHER" id="PTHR43394">
    <property type="entry name" value="ATP-DEPENDENT PERMEASE MDL1, MITOCHONDRIAL"/>
    <property type="match status" value="1"/>
</dbReference>
<dbReference type="Pfam" id="PF00005">
    <property type="entry name" value="ABC_tran"/>
    <property type="match status" value="2"/>
</dbReference>
<dbReference type="SUPFAM" id="SSF52540">
    <property type="entry name" value="P-loop containing nucleoside triphosphate hydrolases"/>
    <property type="match status" value="2"/>
</dbReference>
<dbReference type="InterPro" id="IPR017871">
    <property type="entry name" value="ABC_transporter-like_CS"/>
</dbReference>
<feature type="transmembrane region" description="Helical" evidence="7">
    <location>
        <begin position="30"/>
        <end position="55"/>
    </location>
</feature>
<gene>
    <name evidence="10" type="ORF">I9W82_003164</name>
</gene>
<dbReference type="AlphaFoldDB" id="A0A8H7ZCK5"/>
<dbReference type="InterPro" id="IPR003439">
    <property type="entry name" value="ABC_transporter-like_ATP-bd"/>
</dbReference>
<keyword evidence="11" id="KW-1185">Reference proteome</keyword>
<evidence type="ECO:0000256" key="3">
    <source>
        <dbReference type="ARBA" id="ARBA00022741"/>
    </source>
</evidence>
<dbReference type="GO" id="GO:0090374">
    <property type="term" value="P:oligopeptide export from mitochondrion"/>
    <property type="evidence" value="ECO:0007669"/>
    <property type="project" value="TreeGrafter"/>
</dbReference>
<evidence type="ECO:0000256" key="2">
    <source>
        <dbReference type="ARBA" id="ARBA00022692"/>
    </source>
</evidence>
<dbReference type="Proteomes" id="UP000669133">
    <property type="component" value="Unassembled WGS sequence"/>
</dbReference>
<evidence type="ECO:0000313" key="10">
    <source>
        <dbReference type="EMBL" id="KAG5419397.1"/>
    </source>
</evidence>